<evidence type="ECO:0000313" key="1">
    <source>
        <dbReference type="EMBL" id="EGP89488.1"/>
    </source>
</evidence>
<dbReference type="InParanoid" id="F9X673"/>
<dbReference type="GeneID" id="13395698"/>
<proteinExistence type="predicted"/>
<keyword evidence="2" id="KW-1185">Reference proteome</keyword>
<gene>
    <name evidence="1" type="ORF">MYCGRDRAFT_108527</name>
</gene>
<dbReference type="AlphaFoldDB" id="F9X673"/>
<sequence>MASTSLRISDLQLDPALWYKIRVLVYDLNNPKDKACETRMLQTTDVHHISAPYFSTEEAEKVKLALTDEGETTLETALTSALSNFFEKRKASGDFRPCGPHDMVPVYLSIFEIGKEDLKEENGLTHPNHYSGLHNILGEILDRDASEKAKDRINPPFRRPNAAIRDAQPAIHACITGSPTCQSDIQTIQDIHPPRVRGKLAKASLEKMVHQIRVARLLRLGNSHWWQHGERRIVCCEKLPSFEMISAMVPDFTSIAGKSPVSDGSCSPR</sequence>
<dbReference type="HOGENOM" id="CLU_1035153_0_0_1"/>
<organism evidence="1 2">
    <name type="scientific">Zymoseptoria tritici (strain CBS 115943 / IPO323)</name>
    <name type="common">Speckled leaf blotch fungus</name>
    <name type="synonym">Septoria tritici</name>
    <dbReference type="NCBI Taxonomy" id="336722"/>
    <lineage>
        <taxon>Eukaryota</taxon>
        <taxon>Fungi</taxon>
        <taxon>Dikarya</taxon>
        <taxon>Ascomycota</taxon>
        <taxon>Pezizomycotina</taxon>
        <taxon>Dothideomycetes</taxon>
        <taxon>Dothideomycetidae</taxon>
        <taxon>Mycosphaerellales</taxon>
        <taxon>Mycosphaerellaceae</taxon>
        <taxon>Zymoseptoria</taxon>
    </lineage>
</organism>
<protein>
    <submittedName>
        <fullName evidence="1">Uncharacterized protein</fullName>
    </submittedName>
</protein>
<dbReference type="eggNOG" id="ENOG502SVEJ">
    <property type="taxonomic scope" value="Eukaryota"/>
</dbReference>
<dbReference type="EMBL" id="CM001198">
    <property type="protein sequence ID" value="EGP89488.1"/>
    <property type="molecule type" value="Genomic_DNA"/>
</dbReference>
<dbReference type="RefSeq" id="XP_003854512.1">
    <property type="nucleotide sequence ID" value="XM_003854464.1"/>
</dbReference>
<evidence type="ECO:0000313" key="2">
    <source>
        <dbReference type="Proteomes" id="UP000008062"/>
    </source>
</evidence>
<name>F9X673_ZYMTI</name>
<accession>F9X673</accession>
<dbReference type="OrthoDB" id="2740448at2759"/>
<dbReference type="Proteomes" id="UP000008062">
    <property type="component" value="Chromosome 3"/>
</dbReference>
<reference evidence="1 2" key="1">
    <citation type="journal article" date="2011" name="PLoS Genet.">
        <title>Finished genome of the fungal wheat pathogen Mycosphaerella graminicola reveals dispensome structure, chromosome plasticity, and stealth pathogenesis.</title>
        <authorList>
            <person name="Goodwin S.B."/>
            <person name="Ben M'barek S."/>
            <person name="Dhillon B."/>
            <person name="Wittenberg A.H.J."/>
            <person name="Crane C.F."/>
            <person name="Hane J.K."/>
            <person name="Foster A.J."/>
            <person name="Van der Lee T.A.J."/>
            <person name="Grimwood J."/>
            <person name="Aerts A."/>
            <person name="Antoniw J."/>
            <person name="Bailey A."/>
            <person name="Bluhm B."/>
            <person name="Bowler J."/>
            <person name="Bristow J."/>
            <person name="van der Burgt A."/>
            <person name="Canto-Canche B."/>
            <person name="Churchill A.C.L."/>
            <person name="Conde-Ferraez L."/>
            <person name="Cools H.J."/>
            <person name="Coutinho P.M."/>
            <person name="Csukai M."/>
            <person name="Dehal P."/>
            <person name="De Wit P."/>
            <person name="Donzelli B."/>
            <person name="van de Geest H.C."/>
            <person name="van Ham R.C.H.J."/>
            <person name="Hammond-Kosack K.E."/>
            <person name="Henrissat B."/>
            <person name="Kilian A."/>
            <person name="Kobayashi A.K."/>
            <person name="Koopmann E."/>
            <person name="Kourmpetis Y."/>
            <person name="Kuzniar A."/>
            <person name="Lindquist E."/>
            <person name="Lombard V."/>
            <person name="Maliepaard C."/>
            <person name="Martins N."/>
            <person name="Mehrabi R."/>
            <person name="Nap J.P.H."/>
            <person name="Ponomarenko A."/>
            <person name="Rudd J.J."/>
            <person name="Salamov A."/>
            <person name="Schmutz J."/>
            <person name="Schouten H.J."/>
            <person name="Shapiro H."/>
            <person name="Stergiopoulos I."/>
            <person name="Torriani S.F.F."/>
            <person name="Tu H."/>
            <person name="de Vries R.P."/>
            <person name="Waalwijk C."/>
            <person name="Ware S.B."/>
            <person name="Wiebenga A."/>
            <person name="Zwiers L.-H."/>
            <person name="Oliver R.P."/>
            <person name="Grigoriev I.V."/>
            <person name="Kema G.H.J."/>
        </authorList>
    </citation>
    <scope>NUCLEOTIDE SEQUENCE [LARGE SCALE GENOMIC DNA]</scope>
    <source>
        <strain evidence="2">CBS 115943 / IPO323</strain>
    </source>
</reference>
<dbReference type="KEGG" id="ztr:MYCGRDRAFT_108527"/>